<dbReference type="Proteomes" id="UP001220395">
    <property type="component" value="Chromosome"/>
</dbReference>
<dbReference type="SUPFAM" id="SSF55874">
    <property type="entry name" value="ATPase domain of HSP90 chaperone/DNA topoisomerase II/histidine kinase"/>
    <property type="match status" value="1"/>
</dbReference>
<dbReference type="PRINTS" id="PR00344">
    <property type="entry name" value="BCTRLSENSOR"/>
</dbReference>
<evidence type="ECO:0000256" key="13">
    <source>
        <dbReference type="SAM" id="Phobius"/>
    </source>
</evidence>
<dbReference type="Pfam" id="PF13493">
    <property type="entry name" value="DUF4118"/>
    <property type="match status" value="1"/>
</dbReference>
<comment type="catalytic activity">
    <reaction evidence="1">
        <text>ATP + protein L-histidine = ADP + protein N-phospho-L-histidine.</text>
        <dbReference type="EC" id="2.7.13.3"/>
    </reaction>
</comment>
<dbReference type="Pfam" id="PF02518">
    <property type="entry name" value="HATPase_c"/>
    <property type="match status" value="1"/>
</dbReference>
<evidence type="ECO:0000256" key="11">
    <source>
        <dbReference type="ARBA" id="ARBA00023012"/>
    </source>
</evidence>
<dbReference type="PROSITE" id="PS50109">
    <property type="entry name" value="HIS_KIN"/>
    <property type="match status" value="1"/>
</dbReference>
<name>A0ABY7TNR3_9SPHN</name>
<accession>A0ABY7TNR3</accession>
<evidence type="ECO:0000256" key="1">
    <source>
        <dbReference type="ARBA" id="ARBA00000085"/>
    </source>
</evidence>
<protein>
    <recommendedName>
        <fullName evidence="3">histidine kinase</fullName>
        <ecNumber evidence="3">2.7.13.3</ecNumber>
    </recommendedName>
</protein>
<dbReference type="InterPro" id="IPR036890">
    <property type="entry name" value="HATPase_C_sf"/>
</dbReference>
<dbReference type="Pfam" id="PF07568">
    <property type="entry name" value="HisKA_2"/>
    <property type="match status" value="1"/>
</dbReference>
<dbReference type="SMART" id="SM00387">
    <property type="entry name" value="HATPase_c"/>
    <property type="match status" value="1"/>
</dbReference>
<evidence type="ECO:0000313" key="15">
    <source>
        <dbReference type="EMBL" id="WCT74035.1"/>
    </source>
</evidence>
<feature type="domain" description="Histidine kinase" evidence="14">
    <location>
        <begin position="143"/>
        <end position="335"/>
    </location>
</feature>
<organism evidence="15 16">
    <name type="scientific">Sphingomonas naphthae</name>
    <dbReference type="NCBI Taxonomy" id="1813468"/>
    <lineage>
        <taxon>Bacteria</taxon>
        <taxon>Pseudomonadati</taxon>
        <taxon>Pseudomonadota</taxon>
        <taxon>Alphaproteobacteria</taxon>
        <taxon>Sphingomonadales</taxon>
        <taxon>Sphingomonadaceae</taxon>
        <taxon>Sphingomonas</taxon>
    </lineage>
</organism>
<dbReference type="InterPro" id="IPR003594">
    <property type="entry name" value="HATPase_dom"/>
</dbReference>
<dbReference type="GO" id="GO:0016301">
    <property type="term" value="F:kinase activity"/>
    <property type="evidence" value="ECO:0007669"/>
    <property type="project" value="UniProtKB-KW"/>
</dbReference>
<feature type="transmembrane region" description="Helical" evidence="13">
    <location>
        <begin position="70"/>
        <end position="91"/>
    </location>
</feature>
<keyword evidence="10 13" id="KW-1133">Transmembrane helix</keyword>
<dbReference type="Gene3D" id="1.20.120.620">
    <property type="entry name" value="Backbone structure of the membrane domain of e. Coli histidine kinase receptor kdpd"/>
    <property type="match status" value="1"/>
</dbReference>
<evidence type="ECO:0000259" key="14">
    <source>
        <dbReference type="PROSITE" id="PS50109"/>
    </source>
</evidence>
<proteinExistence type="predicted"/>
<evidence type="ECO:0000256" key="7">
    <source>
        <dbReference type="ARBA" id="ARBA00022741"/>
    </source>
</evidence>
<evidence type="ECO:0000256" key="6">
    <source>
        <dbReference type="ARBA" id="ARBA00022692"/>
    </source>
</evidence>
<keyword evidence="12 13" id="KW-0472">Membrane</keyword>
<dbReference type="EC" id="2.7.13.3" evidence="3"/>
<keyword evidence="5" id="KW-0808">Transferase</keyword>
<dbReference type="PANTHER" id="PTHR41523">
    <property type="entry name" value="TWO-COMPONENT SYSTEM SENSOR PROTEIN"/>
    <property type="match status" value="1"/>
</dbReference>
<evidence type="ECO:0000256" key="8">
    <source>
        <dbReference type="ARBA" id="ARBA00022777"/>
    </source>
</evidence>
<keyword evidence="16" id="KW-1185">Reference proteome</keyword>
<dbReference type="InterPro" id="IPR038318">
    <property type="entry name" value="KdpD_sf"/>
</dbReference>
<keyword evidence="9" id="KW-0067">ATP-binding</keyword>
<keyword evidence="4" id="KW-0597">Phosphoprotein</keyword>
<feature type="transmembrane region" description="Helical" evidence="13">
    <location>
        <begin position="97"/>
        <end position="116"/>
    </location>
</feature>
<comment type="subcellular location">
    <subcellularLocation>
        <location evidence="2">Membrane</location>
        <topology evidence="2">Multi-pass membrane protein</topology>
    </subcellularLocation>
</comment>
<evidence type="ECO:0000256" key="9">
    <source>
        <dbReference type="ARBA" id="ARBA00022840"/>
    </source>
</evidence>
<keyword evidence="8 15" id="KW-0418">Kinase</keyword>
<dbReference type="Gene3D" id="3.30.565.10">
    <property type="entry name" value="Histidine kinase-like ATPase, C-terminal domain"/>
    <property type="match status" value="1"/>
</dbReference>
<sequence length="335" mass="35950">MIAPTRFLERLPLLPTRRALAYGCTGLLSLLACALRWLLDGWFPPGYPFLTFFPAVILSSFLFGRGPGVFAGLLCGLSAWGLFIPPDGFAIGPGTPMALGFYTAVVAIDIALVHWMQAANRRLLAERERSRVLAERSTLLFRELQHRISNNLQVVAALLSLQKRGIADVGARAALDEASRRLGLIGRLHRQLHDPEGARIGLAAFLRGLAVDVIEATGRTDIVWTLDADETIDLDPDAAIPLALIMAEAIANSIEHGFGDARPGRIAIRLAQEDRHVLLTLRDDGRGLAEGLDPARSESLGLRIATTLARQLGGGFTLGPAAGGGAVARLELPRG</sequence>
<dbReference type="PANTHER" id="PTHR41523:SF8">
    <property type="entry name" value="ETHYLENE RESPONSE SENSOR PROTEIN"/>
    <property type="match status" value="1"/>
</dbReference>
<dbReference type="EMBL" id="CP117411">
    <property type="protein sequence ID" value="WCT74035.1"/>
    <property type="molecule type" value="Genomic_DNA"/>
</dbReference>
<dbReference type="RefSeq" id="WP_273688747.1">
    <property type="nucleotide sequence ID" value="NZ_CP117411.1"/>
</dbReference>
<dbReference type="InterPro" id="IPR011495">
    <property type="entry name" value="Sig_transdc_His_kin_sub2_dim/P"/>
</dbReference>
<evidence type="ECO:0000256" key="4">
    <source>
        <dbReference type="ARBA" id="ARBA00022553"/>
    </source>
</evidence>
<evidence type="ECO:0000256" key="2">
    <source>
        <dbReference type="ARBA" id="ARBA00004141"/>
    </source>
</evidence>
<dbReference type="PROSITE" id="PS51257">
    <property type="entry name" value="PROKAR_LIPOPROTEIN"/>
    <property type="match status" value="1"/>
</dbReference>
<evidence type="ECO:0000256" key="12">
    <source>
        <dbReference type="ARBA" id="ARBA00023136"/>
    </source>
</evidence>
<feature type="transmembrane region" description="Helical" evidence="13">
    <location>
        <begin position="20"/>
        <end position="39"/>
    </location>
</feature>
<evidence type="ECO:0000256" key="5">
    <source>
        <dbReference type="ARBA" id="ARBA00022679"/>
    </source>
</evidence>
<keyword evidence="7" id="KW-0547">Nucleotide-binding</keyword>
<keyword evidence="11" id="KW-0902">Two-component regulatory system</keyword>
<gene>
    <name evidence="15" type="ORF">PQ455_02030</name>
</gene>
<reference evidence="15 16" key="1">
    <citation type="submission" date="2023-02" db="EMBL/GenBank/DDBJ databases">
        <title>Genome sequence of Sphingomonas naphthae.</title>
        <authorList>
            <person name="Kim S."/>
            <person name="Heo J."/>
            <person name="Kwon S.-W."/>
        </authorList>
    </citation>
    <scope>NUCLEOTIDE SEQUENCE [LARGE SCALE GENOMIC DNA]</scope>
    <source>
        <strain evidence="15 16">KACC 18716</strain>
    </source>
</reference>
<evidence type="ECO:0000256" key="10">
    <source>
        <dbReference type="ARBA" id="ARBA00022989"/>
    </source>
</evidence>
<dbReference type="InterPro" id="IPR005467">
    <property type="entry name" value="His_kinase_dom"/>
</dbReference>
<keyword evidence="6 13" id="KW-0812">Transmembrane</keyword>
<dbReference type="InterPro" id="IPR004358">
    <property type="entry name" value="Sig_transdc_His_kin-like_C"/>
</dbReference>
<dbReference type="InterPro" id="IPR025201">
    <property type="entry name" value="KdpD_TM"/>
</dbReference>
<evidence type="ECO:0000256" key="3">
    <source>
        <dbReference type="ARBA" id="ARBA00012438"/>
    </source>
</evidence>
<evidence type="ECO:0000313" key="16">
    <source>
        <dbReference type="Proteomes" id="UP001220395"/>
    </source>
</evidence>